<dbReference type="InterPro" id="IPR046357">
    <property type="entry name" value="PPIase_dom_sf"/>
</dbReference>
<dbReference type="PANTHER" id="PTHR45779:SF14">
    <property type="entry name" value="PEPTIDYLPROLYL ISOMERASE"/>
    <property type="match status" value="1"/>
</dbReference>
<feature type="chain" id="PRO_5042026489" description="peptidylprolyl isomerase" evidence="6">
    <location>
        <begin position="18"/>
        <end position="129"/>
    </location>
</feature>
<dbReference type="InterPro" id="IPR044609">
    <property type="entry name" value="FKBP2/11"/>
</dbReference>
<dbReference type="Pfam" id="PF00254">
    <property type="entry name" value="FKBP_C"/>
    <property type="match status" value="1"/>
</dbReference>
<reference evidence="8 9" key="1">
    <citation type="submission" date="2022-05" db="EMBL/GenBank/DDBJ databases">
        <title>A multi-omics perspective on studying reproductive biology in Daphnia sinensis.</title>
        <authorList>
            <person name="Jia J."/>
        </authorList>
    </citation>
    <scope>NUCLEOTIDE SEQUENCE [LARGE SCALE GENOMIC DNA]</scope>
    <source>
        <strain evidence="8 9">WSL</strain>
    </source>
</reference>
<keyword evidence="9" id="KW-1185">Reference proteome</keyword>
<keyword evidence="6" id="KW-0732">Signal</keyword>
<dbReference type="PROSITE" id="PS50059">
    <property type="entry name" value="FKBP_PPIASE"/>
    <property type="match status" value="1"/>
</dbReference>
<comment type="catalytic activity">
    <reaction evidence="1 5">
        <text>[protein]-peptidylproline (omega=180) = [protein]-peptidylproline (omega=0)</text>
        <dbReference type="Rhea" id="RHEA:16237"/>
        <dbReference type="Rhea" id="RHEA-COMP:10747"/>
        <dbReference type="Rhea" id="RHEA-COMP:10748"/>
        <dbReference type="ChEBI" id="CHEBI:83833"/>
        <dbReference type="ChEBI" id="CHEBI:83834"/>
        <dbReference type="EC" id="5.2.1.8"/>
    </reaction>
</comment>
<evidence type="ECO:0000313" key="9">
    <source>
        <dbReference type="Proteomes" id="UP000820818"/>
    </source>
</evidence>
<evidence type="ECO:0000256" key="2">
    <source>
        <dbReference type="ARBA" id="ARBA00013194"/>
    </source>
</evidence>
<dbReference type="FunFam" id="3.10.50.40:FF:000006">
    <property type="entry name" value="Peptidyl-prolyl cis-trans isomerase"/>
    <property type="match status" value="1"/>
</dbReference>
<dbReference type="EMBL" id="WJBH02000007">
    <property type="protein sequence ID" value="KAI9555087.1"/>
    <property type="molecule type" value="Genomic_DNA"/>
</dbReference>
<dbReference type="GO" id="GO:0005783">
    <property type="term" value="C:endoplasmic reticulum"/>
    <property type="evidence" value="ECO:0007669"/>
    <property type="project" value="TreeGrafter"/>
</dbReference>
<dbReference type="AlphaFoldDB" id="A0AAD5KLD7"/>
<dbReference type="InterPro" id="IPR001179">
    <property type="entry name" value="PPIase_FKBP_dom"/>
</dbReference>
<dbReference type="GO" id="GO:0003755">
    <property type="term" value="F:peptidyl-prolyl cis-trans isomerase activity"/>
    <property type="evidence" value="ECO:0007669"/>
    <property type="project" value="UniProtKB-KW"/>
</dbReference>
<proteinExistence type="predicted"/>
<name>A0AAD5KLD7_9CRUS</name>
<evidence type="ECO:0000256" key="6">
    <source>
        <dbReference type="SAM" id="SignalP"/>
    </source>
</evidence>
<organism evidence="8 9">
    <name type="scientific">Daphnia sinensis</name>
    <dbReference type="NCBI Taxonomy" id="1820382"/>
    <lineage>
        <taxon>Eukaryota</taxon>
        <taxon>Metazoa</taxon>
        <taxon>Ecdysozoa</taxon>
        <taxon>Arthropoda</taxon>
        <taxon>Crustacea</taxon>
        <taxon>Branchiopoda</taxon>
        <taxon>Diplostraca</taxon>
        <taxon>Cladocera</taxon>
        <taxon>Anomopoda</taxon>
        <taxon>Daphniidae</taxon>
        <taxon>Daphnia</taxon>
        <taxon>Daphnia similis group</taxon>
    </lineage>
</organism>
<evidence type="ECO:0000256" key="3">
    <source>
        <dbReference type="ARBA" id="ARBA00023110"/>
    </source>
</evidence>
<evidence type="ECO:0000259" key="7">
    <source>
        <dbReference type="PROSITE" id="PS50059"/>
    </source>
</evidence>
<dbReference type="Proteomes" id="UP000820818">
    <property type="component" value="Linkage Group LG7"/>
</dbReference>
<protein>
    <recommendedName>
        <fullName evidence="2 5">peptidylprolyl isomerase</fullName>
        <ecNumber evidence="2 5">5.2.1.8</ecNumber>
    </recommendedName>
</protein>
<feature type="domain" description="PPIase FKBP-type" evidence="7">
    <location>
        <begin position="39"/>
        <end position="127"/>
    </location>
</feature>
<dbReference type="EC" id="5.2.1.8" evidence="2 5"/>
<gene>
    <name evidence="8" type="ORF">GHT06_017602</name>
</gene>
<evidence type="ECO:0000256" key="4">
    <source>
        <dbReference type="ARBA" id="ARBA00023235"/>
    </source>
</evidence>
<dbReference type="Gene3D" id="3.10.50.40">
    <property type="match status" value="1"/>
</dbReference>
<feature type="signal peptide" evidence="6">
    <location>
        <begin position="1"/>
        <end position="17"/>
    </location>
</feature>
<keyword evidence="3 5" id="KW-0697">Rotamase</keyword>
<accession>A0AAD5KLD7</accession>
<comment type="caution">
    <text evidence="8">The sequence shown here is derived from an EMBL/GenBank/DDBJ whole genome shotgun (WGS) entry which is preliminary data.</text>
</comment>
<dbReference type="PANTHER" id="PTHR45779">
    <property type="entry name" value="PEPTIDYLPROLYL ISOMERASE"/>
    <property type="match status" value="1"/>
</dbReference>
<dbReference type="SUPFAM" id="SSF54534">
    <property type="entry name" value="FKBP-like"/>
    <property type="match status" value="1"/>
</dbReference>
<evidence type="ECO:0000256" key="1">
    <source>
        <dbReference type="ARBA" id="ARBA00000971"/>
    </source>
</evidence>
<evidence type="ECO:0000256" key="5">
    <source>
        <dbReference type="PROSITE-ProRule" id="PRU00277"/>
    </source>
</evidence>
<evidence type="ECO:0000313" key="8">
    <source>
        <dbReference type="EMBL" id="KAI9555087.1"/>
    </source>
</evidence>
<sequence length="129" mass="13888">MKVVFVLAACIFGLIEAQNGLQVDVVSLPSNCQQKSQNGDFLSMHYTGTLTDGKKFDSSFDRNQPFRFRLGAGQVIKGWDLGLTDMCPGEKRKLTIPSSLGYGQRGAGNVIPGGATLLFDVELVSISNS</sequence>
<keyword evidence="4 5" id="KW-0413">Isomerase</keyword>